<evidence type="ECO:0000256" key="1">
    <source>
        <dbReference type="SAM" id="MobiDB-lite"/>
    </source>
</evidence>
<dbReference type="EMBL" id="QXCT01000001">
    <property type="protein sequence ID" value="MDW9250638.1"/>
    <property type="molecule type" value="Genomic_DNA"/>
</dbReference>
<evidence type="ECO:0000313" key="2">
    <source>
        <dbReference type="EMBL" id="MDW9250638.1"/>
    </source>
</evidence>
<dbReference type="Proteomes" id="UP001272137">
    <property type="component" value="Unassembled WGS sequence"/>
</dbReference>
<organism evidence="2 3">
    <name type="scientific">Burkholderia thailandensis</name>
    <dbReference type="NCBI Taxonomy" id="57975"/>
    <lineage>
        <taxon>Bacteria</taxon>
        <taxon>Pseudomonadati</taxon>
        <taxon>Pseudomonadota</taxon>
        <taxon>Betaproteobacteria</taxon>
        <taxon>Burkholderiales</taxon>
        <taxon>Burkholderiaceae</taxon>
        <taxon>Burkholderia</taxon>
        <taxon>pseudomallei group</taxon>
    </lineage>
</organism>
<name>A0AAW9CNG6_BURTH</name>
<evidence type="ECO:0000313" key="3">
    <source>
        <dbReference type="Proteomes" id="UP001272137"/>
    </source>
</evidence>
<feature type="region of interest" description="Disordered" evidence="1">
    <location>
        <begin position="1"/>
        <end position="22"/>
    </location>
</feature>
<sequence>MPPCTAGGCARSPAAFAGAPPASGLPKVLKMRVIRDFRAASHGDVPAIRPDAHRDKRA</sequence>
<dbReference type="RefSeq" id="WP_009897852.1">
    <property type="nucleotide sequence ID" value="NZ_CP008915.2"/>
</dbReference>
<reference evidence="2" key="1">
    <citation type="submission" date="2018-08" db="EMBL/GenBank/DDBJ databases">
        <title>Identification of Burkholderia cepacia strains that express a Burkholderia pseudomallei-like capsular polysaccharide.</title>
        <authorList>
            <person name="Burtnick M.N."/>
            <person name="Vongsouvath M."/>
            <person name="Newton P."/>
            <person name="Wuthiekanun V."/>
            <person name="Limmathurotsakul D."/>
            <person name="Brett P.J."/>
            <person name="Chantratita N."/>
            <person name="Dance D.A."/>
        </authorList>
    </citation>
    <scope>NUCLEOTIDE SEQUENCE</scope>
    <source>
        <strain evidence="2">SBXCC001</strain>
    </source>
</reference>
<proteinExistence type="predicted"/>
<feature type="compositionally biased region" description="Low complexity" evidence="1">
    <location>
        <begin position="10"/>
        <end position="22"/>
    </location>
</feature>
<comment type="caution">
    <text evidence="2">The sequence shown here is derived from an EMBL/GenBank/DDBJ whole genome shotgun (WGS) entry which is preliminary data.</text>
</comment>
<dbReference type="KEGG" id="btha:DR62_4221"/>
<protein>
    <submittedName>
        <fullName evidence="2">HD domain protein</fullName>
    </submittedName>
</protein>
<accession>A0AAW9CNG6</accession>
<gene>
    <name evidence="2" type="ORF">C7S16_4780</name>
</gene>
<dbReference type="AlphaFoldDB" id="A0AAW9CNG6"/>